<protein>
    <submittedName>
        <fullName evidence="2">Flavin-containing monooxygenase FMO</fullName>
    </submittedName>
</protein>
<dbReference type="PANTHER" id="PTHR43539:SF78">
    <property type="entry name" value="FLAVIN-CONTAINING MONOOXYGENASE"/>
    <property type="match status" value="1"/>
</dbReference>
<proteinExistence type="predicted"/>
<dbReference type="GO" id="GO:0050660">
    <property type="term" value="F:flavin adenine dinucleotide binding"/>
    <property type="evidence" value="ECO:0007669"/>
    <property type="project" value="TreeGrafter"/>
</dbReference>
<dbReference type="InterPro" id="IPR036188">
    <property type="entry name" value="FAD/NAD-bd_sf"/>
</dbReference>
<dbReference type="InterPro" id="IPR050982">
    <property type="entry name" value="Auxin_biosynth/cation_transpt"/>
</dbReference>
<dbReference type="AlphaFoldDB" id="D6Z8D5"/>
<dbReference type="Pfam" id="PF13738">
    <property type="entry name" value="Pyr_redox_3"/>
    <property type="match status" value="1"/>
</dbReference>
<dbReference type="KEGG" id="srt:Srot_1755"/>
<accession>D6Z8D5</accession>
<dbReference type="GO" id="GO:0004497">
    <property type="term" value="F:monooxygenase activity"/>
    <property type="evidence" value="ECO:0007669"/>
    <property type="project" value="UniProtKB-KW"/>
</dbReference>
<keyword evidence="2" id="KW-0503">Monooxygenase</keyword>
<evidence type="ECO:0000313" key="3">
    <source>
        <dbReference type="Proteomes" id="UP000002247"/>
    </source>
</evidence>
<dbReference type="STRING" id="640132.Srot_1755"/>
<dbReference type="PRINTS" id="PR00469">
    <property type="entry name" value="PNDRDTASEII"/>
</dbReference>
<dbReference type="SUPFAM" id="SSF51905">
    <property type="entry name" value="FAD/NAD(P)-binding domain"/>
    <property type="match status" value="2"/>
</dbReference>
<keyword evidence="1" id="KW-0560">Oxidoreductase</keyword>
<gene>
    <name evidence="2" type="ordered locus">Srot_1755</name>
</gene>
<dbReference type="PANTHER" id="PTHR43539">
    <property type="entry name" value="FLAVIN-BINDING MONOOXYGENASE-LIKE PROTEIN (AFU_ORTHOLOGUE AFUA_4G09220)"/>
    <property type="match status" value="1"/>
</dbReference>
<dbReference type="PRINTS" id="PR00368">
    <property type="entry name" value="FADPNR"/>
</dbReference>
<dbReference type="EMBL" id="CP001958">
    <property type="protein sequence ID" value="ADG98215.1"/>
    <property type="molecule type" value="Genomic_DNA"/>
</dbReference>
<name>D6Z8D5_SEGRD</name>
<sequence length="381" mass="41056">MARWGRAQRAKSLVCSNVLMGATPEHTKVVVIGAGQAGLSAGYFLRKKGLEPGSGFVILDHAPRPGGAWQHRWPSLTLRTANAVHDLPGFPFDHSQQERQAATAVPAYYAAYERRFELDVRRPAHVRAVAREGSGFLVRADVGEFACAGVVNATGTWEKPFWPRYPGADLFHGRQLHAHDYRAPDEFAGQHVLVVGAGVSGVNILVEVSRLARTTWATRRAPVFRDGPFTPELGRAAVALVEDRVRRGLVPGSVVGFTGLVWTPQLREAEARGVLERLPMFQRLTPSGAQWEDCTRVDVDVILWCTGFRANLGHLAPLGLRSPGGGIALTGRLATQVAAEPRVHLIGYGPSASTIGANRAGRAAVAELLETINAADARPSS</sequence>
<reference evidence="2 3" key="1">
    <citation type="journal article" date="2010" name="Stand. Genomic Sci.">
        <title>Complete genome sequence of Segniliparus rotundus type strain (CDC 1076).</title>
        <authorList>
            <person name="Sikorski J."/>
            <person name="Lapidus A."/>
            <person name="Copeland A."/>
            <person name="Misra M."/>
            <person name="Glavina Del Rio T."/>
            <person name="Nolan M."/>
            <person name="Lucas S."/>
            <person name="Chen F."/>
            <person name="Tice H."/>
            <person name="Cheng J.F."/>
            <person name="Jando M."/>
            <person name="Schneider S."/>
            <person name="Bruce D."/>
            <person name="Goodwin L."/>
            <person name="Pitluck S."/>
            <person name="Liolios K."/>
            <person name="Mikhailova N."/>
            <person name="Pati A."/>
            <person name="Ivanova N."/>
            <person name="Mavromatis K."/>
            <person name="Chen A."/>
            <person name="Palaniappan K."/>
            <person name="Chertkov O."/>
            <person name="Land M."/>
            <person name="Hauser L."/>
            <person name="Chang Y.J."/>
            <person name="Jeffries C.D."/>
            <person name="Brettin T."/>
            <person name="Detter J.C."/>
            <person name="Han C."/>
            <person name="Rohde M."/>
            <person name="Goker M."/>
            <person name="Bristow J."/>
            <person name="Eisen J.A."/>
            <person name="Markowitz V."/>
            <person name="Hugenholtz P."/>
            <person name="Kyrpides N.C."/>
            <person name="Klenk H.P."/>
        </authorList>
    </citation>
    <scope>NUCLEOTIDE SEQUENCE [LARGE SCALE GENOMIC DNA]</scope>
    <source>
        <strain evidence="3">ATCC BAA-972 / CDC 1076 / CIP 108378 / DSM 44985 / JCM 13578</strain>
    </source>
</reference>
<organism evidence="2 3">
    <name type="scientific">Segniliparus rotundus (strain ATCC BAA-972 / CDC 1076 / CIP 108378 / DSM 44985 / JCM 13578)</name>
    <dbReference type="NCBI Taxonomy" id="640132"/>
    <lineage>
        <taxon>Bacteria</taxon>
        <taxon>Bacillati</taxon>
        <taxon>Actinomycetota</taxon>
        <taxon>Actinomycetes</taxon>
        <taxon>Mycobacteriales</taxon>
        <taxon>Segniliparaceae</taxon>
        <taxon>Segniliparus</taxon>
    </lineage>
</organism>
<dbReference type="Proteomes" id="UP000002247">
    <property type="component" value="Chromosome"/>
</dbReference>
<keyword evidence="3" id="KW-1185">Reference proteome</keyword>
<evidence type="ECO:0000256" key="1">
    <source>
        <dbReference type="ARBA" id="ARBA00023002"/>
    </source>
</evidence>
<dbReference type="eggNOG" id="COG2072">
    <property type="taxonomic scope" value="Bacteria"/>
</dbReference>
<dbReference type="Gene3D" id="3.50.50.60">
    <property type="entry name" value="FAD/NAD(P)-binding domain"/>
    <property type="match status" value="1"/>
</dbReference>
<dbReference type="HOGENOM" id="CLU_006909_1_2_11"/>
<evidence type="ECO:0000313" key="2">
    <source>
        <dbReference type="EMBL" id="ADG98215.1"/>
    </source>
</evidence>